<keyword evidence="5" id="KW-1185">Reference proteome</keyword>
<keyword evidence="1" id="KW-0479">Metal-binding</keyword>
<proteinExistence type="inferred from homology"/>
<dbReference type="GO" id="GO:0050415">
    <property type="term" value="F:formimidoylglutamase activity"/>
    <property type="evidence" value="ECO:0007669"/>
    <property type="project" value="UniProtKB-EC"/>
</dbReference>
<dbReference type="CDD" id="cd09988">
    <property type="entry name" value="Formimidoylglutamase"/>
    <property type="match status" value="1"/>
</dbReference>
<evidence type="ECO:0000256" key="3">
    <source>
        <dbReference type="PROSITE-ProRule" id="PRU00742"/>
    </source>
</evidence>
<reference evidence="5" key="1">
    <citation type="journal article" date="2019" name="Int. J. Syst. Evol. Microbiol.">
        <title>The Global Catalogue of Microorganisms (GCM) 10K type strain sequencing project: providing services to taxonomists for standard genome sequencing and annotation.</title>
        <authorList>
            <consortium name="The Broad Institute Genomics Platform"/>
            <consortium name="The Broad Institute Genome Sequencing Center for Infectious Disease"/>
            <person name="Wu L."/>
            <person name="Ma J."/>
        </authorList>
    </citation>
    <scope>NUCLEOTIDE SEQUENCE [LARGE SCALE GENOMIC DNA]</scope>
    <source>
        <strain evidence="5">CECT 8289</strain>
    </source>
</reference>
<evidence type="ECO:0000256" key="1">
    <source>
        <dbReference type="ARBA" id="ARBA00022723"/>
    </source>
</evidence>
<dbReference type="SUPFAM" id="SSF52768">
    <property type="entry name" value="Arginase/deacetylase"/>
    <property type="match status" value="1"/>
</dbReference>
<dbReference type="PANTHER" id="PTHR11358">
    <property type="entry name" value="ARGINASE/AGMATINASE"/>
    <property type="match status" value="1"/>
</dbReference>
<comment type="caution">
    <text evidence="4">The sequence shown here is derived from an EMBL/GenBank/DDBJ whole genome shotgun (WGS) entry which is preliminary data.</text>
</comment>
<accession>A0ABV8QV18</accession>
<dbReference type="EMBL" id="JBHSCZ010000002">
    <property type="protein sequence ID" value="MFC4262769.1"/>
    <property type="molecule type" value="Genomic_DNA"/>
</dbReference>
<dbReference type="EC" id="3.5.3.8" evidence="4"/>
<name>A0ABV8QV18_9BACT</name>
<dbReference type="PANTHER" id="PTHR11358:SF26">
    <property type="entry name" value="GUANIDINO ACID HYDROLASE, MITOCHONDRIAL"/>
    <property type="match status" value="1"/>
</dbReference>
<organism evidence="4 5">
    <name type="scientific">Ferruginibacter yonginensis</name>
    <dbReference type="NCBI Taxonomy" id="1310416"/>
    <lineage>
        <taxon>Bacteria</taxon>
        <taxon>Pseudomonadati</taxon>
        <taxon>Bacteroidota</taxon>
        <taxon>Chitinophagia</taxon>
        <taxon>Chitinophagales</taxon>
        <taxon>Chitinophagaceae</taxon>
        <taxon>Ferruginibacter</taxon>
    </lineage>
</organism>
<dbReference type="InterPro" id="IPR006035">
    <property type="entry name" value="Ureohydrolase"/>
</dbReference>
<dbReference type="Proteomes" id="UP001595907">
    <property type="component" value="Unassembled WGS sequence"/>
</dbReference>
<dbReference type="RefSeq" id="WP_379708539.1">
    <property type="nucleotide sequence ID" value="NZ_JBHSCZ010000002.1"/>
</dbReference>
<evidence type="ECO:0000313" key="5">
    <source>
        <dbReference type="Proteomes" id="UP001595907"/>
    </source>
</evidence>
<protein>
    <submittedName>
        <fullName evidence="4">Formimidoylglutamase</fullName>
        <ecNumber evidence="4">3.5.3.8</ecNumber>
    </submittedName>
</protein>
<dbReference type="InterPro" id="IPR023696">
    <property type="entry name" value="Ureohydrolase_dom_sf"/>
</dbReference>
<gene>
    <name evidence="4" type="ORF">ACFOWM_07770</name>
</gene>
<dbReference type="PROSITE" id="PS51409">
    <property type="entry name" value="ARGINASE_2"/>
    <property type="match status" value="1"/>
</dbReference>
<sequence>MLDLHDFLTPISFAAINEDEGYVDGQLGKHIITQDDEVFDLTKVDIIVVGVTENRGNGTMEKQNNAADIIRKQLYRLYYWHTDITIADIGNIKTGATLTDSYAAIKTVLEELYALQKTVLIIGGSHDITLPQYEAYRKKTTGIEASCIDATINLRGESEVPAENFLMQMFTGEDNILKHYNHIGFQSYFVHPRMLQTIDKLRFDCYRLGHVQFEIDEMEPVMRQTDMLSFDVSAIKYSDAPVNKNCPNGFTGVEACMLTRFAGMSEKLSSFGIYGYSPSLDTDEITAKQIAQIIWYFIDGKHRQRLEAPLHQRQFFNEFRTAFAEVDTLFLQSKRTNRWWMEMPDGSFIACSNKDYIVAGNNEIPERWLRVQERS</sequence>
<dbReference type="Gene3D" id="3.40.800.10">
    <property type="entry name" value="Ureohydrolase domain"/>
    <property type="match status" value="1"/>
</dbReference>
<evidence type="ECO:0000256" key="2">
    <source>
        <dbReference type="ARBA" id="ARBA00022801"/>
    </source>
</evidence>
<keyword evidence="2 4" id="KW-0378">Hydrolase</keyword>
<dbReference type="Pfam" id="PF00491">
    <property type="entry name" value="Arginase"/>
    <property type="match status" value="1"/>
</dbReference>
<comment type="similarity">
    <text evidence="3">Belongs to the arginase family.</text>
</comment>
<evidence type="ECO:0000313" key="4">
    <source>
        <dbReference type="EMBL" id="MFC4262769.1"/>
    </source>
</evidence>